<evidence type="ECO:0000313" key="2">
    <source>
        <dbReference type="Proteomes" id="UP000217141"/>
    </source>
</evidence>
<dbReference type="AlphaFoldDB" id="A0A249MW32"/>
<dbReference type="KEGG" id="shyd:CJD35_13720"/>
<reference evidence="1 2" key="1">
    <citation type="submission" date="2017-08" db="EMBL/GenBank/DDBJ databases">
        <title>Whole Genome Sequence of Sphingobium hydrophobicum C1: Insights into Adaption to the Electronic-waste Contaminated Sediment.</title>
        <authorList>
            <person name="Song D."/>
            <person name="Chen X."/>
            <person name="Xu M."/>
        </authorList>
    </citation>
    <scope>NUCLEOTIDE SEQUENCE [LARGE SCALE GENOMIC DNA]</scope>
    <source>
        <strain evidence="1 2">C1</strain>
    </source>
</reference>
<proteinExistence type="predicted"/>
<protein>
    <submittedName>
        <fullName evidence="1">Uncharacterized protein</fullName>
    </submittedName>
</protein>
<evidence type="ECO:0000313" key="1">
    <source>
        <dbReference type="EMBL" id="ASY45374.1"/>
    </source>
</evidence>
<dbReference type="RefSeq" id="WP_095687156.1">
    <property type="nucleotide sequence ID" value="NZ_CP022745.1"/>
</dbReference>
<sequence>MATDDLSTPLMLGEMRGQLRELVHTVNNLAQKFEDVARAVDKTSHIPGAVAESKAAIAALDLRVTSLEASENRRAGAIGISAWLVRTVPFAALGSGFALAWKVMGL</sequence>
<gene>
    <name evidence="1" type="ORF">CJD35_13720</name>
</gene>
<dbReference type="Proteomes" id="UP000217141">
    <property type="component" value="Chromosome I"/>
</dbReference>
<name>A0A249MW32_SPHXE</name>
<dbReference type="EMBL" id="CP022745">
    <property type="protein sequence ID" value="ASY45374.1"/>
    <property type="molecule type" value="Genomic_DNA"/>
</dbReference>
<accession>A0A249MW32</accession>
<organism evidence="1 2">
    <name type="scientific">Sphingobium xenophagum</name>
    <dbReference type="NCBI Taxonomy" id="121428"/>
    <lineage>
        <taxon>Bacteria</taxon>
        <taxon>Pseudomonadati</taxon>
        <taxon>Pseudomonadota</taxon>
        <taxon>Alphaproteobacteria</taxon>
        <taxon>Sphingomonadales</taxon>
        <taxon>Sphingomonadaceae</taxon>
        <taxon>Sphingobium</taxon>
    </lineage>
</organism>